<sequence>MGPGRLTEDRWVKQNYCNFFLSNSFNCCGLALP</sequence>
<reference evidence="1 2" key="1">
    <citation type="submission" date="2023-03" db="EMBL/GenBank/DDBJ databases">
        <authorList>
            <person name="Pearce D."/>
        </authorList>
    </citation>
    <scope>NUCLEOTIDE SEQUENCE [LARGE SCALE GENOMIC DNA]</scope>
    <source>
        <strain evidence="1">Msz</strain>
    </source>
</reference>
<dbReference type="EMBL" id="OX458333">
    <property type="protein sequence ID" value="CAI8866481.1"/>
    <property type="molecule type" value="Genomic_DNA"/>
</dbReference>
<name>A0ABM9I3I8_9GAMM</name>
<evidence type="ECO:0000313" key="1">
    <source>
        <dbReference type="EMBL" id="CAI8866481.1"/>
    </source>
</evidence>
<gene>
    <name evidence="1" type="ORF">MSZNOR_2798</name>
</gene>
<organism evidence="1 2">
    <name type="scientific">Methylocaldum szegediense</name>
    <dbReference type="NCBI Taxonomy" id="73780"/>
    <lineage>
        <taxon>Bacteria</taxon>
        <taxon>Pseudomonadati</taxon>
        <taxon>Pseudomonadota</taxon>
        <taxon>Gammaproteobacteria</taxon>
        <taxon>Methylococcales</taxon>
        <taxon>Methylococcaceae</taxon>
        <taxon>Methylocaldum</taxon>
    </lineage>
</organism>
<protein>
    <submittedName>
        <fullName evidence="1">Uncharacterized protein</fullName>
    </submittedName>
</protein>
<proteinExistence type="predicted"/>
<accession>A0ABM9I3I8</accession>
<dbReference type="Proteomes" id="UP001162030">
    <property type="component" value="Chromosome"/>
</dbReference>
<keyword evidence="2" id="KW-1185">Reference proteome</keyword>
<evidence type="ECO:0000313" key="2">
    <source>
        <dbReference type="Proteomes" id="UP001162030"/>
    </source>
</evidence>